<dbReference type="Proteomes" id="UP000540685">
    <property type="component" value="Unassembled WGS sequence"/>
</dbReference>
<evidence type="ECO:0000256" key="1">
    <source>
        <dbReference type="SAM" id="MobiDB-lite"/>
    </source>
</evidence>
<gene>
    <name evidence="2" type="ORF">F4562_001553</name>
</gene>
<name>A0A7W9IDK8_9ACTN</name>
<sequence>MNTRFRDHAPAPGPEPASDPEAAGDRLLGPLR</sequence>
<proteinExistence type="predicted"/>
<feature type="region of interest" description="Disordered" evidence="1">
    <location>
        <begin position="1"/>
        <end position="32"/>
    </location>
</feature>
<evidence type="ECO:0000313" key="2">
    <source>
        <dbReference type="EMBL" id="MBB5818491.1"/>
    </source>
</evidence>
<comment type="caution">
    <text evidence="2">The sequence shown here is derived from an EMBL/GenBank/DDBJ whole genome shotgun (WGS) entry which is preliminary data.</text>
</comment>
<protein>
    <submittedName>
        <fullName evidence="2">Uncharacterized protein</fullName>
    </submittedName>
</protein>
<accession>A0A7W9IDK8</accession>
<organism evidence="2 3">
    <name type="scientific">Streptosporangium becharense</name>
    <dbReference type="NCBI Taxonomy" id="1816182"/>
    <lineage>
        <taxon>Bacteria</taxon>
        <taxon>Bacillati</taxon>
        <taxon>Actinomycetota</taxon>
        <taxon>Actinomycetes</taxon>
        <taxon>Streptosporangiales</taxon>
        <taxon>Streptosporangiaceae</taxon>
        <taxon>Streptosporangium</taxon>
    </lineage>
</organism>
<dbReference type="EMBL" id="JACHMP010000001">
    <property type="protein sequence ID" value="MBB5818491.1"/>
    <property type="molecule type" value="Genomic_DNA"/>
</dbReference>
<evidence type="ECO:0000313" key="3">
    <source>
        <dbReference type="Proteomes" id="UP000540685"/>
    </source>
</evidence>
<reference evidence="2 3" key="1">
    <citation type="submission" date="2020-08" db="EMBL/GenBank/DDBJ databases">
        <title>Sequencing the genomes of 1000 actinobacteria strains.</title>
        <authorList>
            <person name="Klenk H.-P."/>
        </authorList>
    </citation>
    <scope>NUCLEOTIDE SEQUENCE [LARGE SCALE GENOMIC DNA]</scope>
    <source>
        <strain evidence="2 3">DSM 46887</strain>
    </source>
</reference>
<dbReference type="AlphaFoldDB" id="A0A7W9IDK8"/>
<keyword evidence="3" id="KW-1185">Reference proteome</keyword>